<dbReference type="InterPro" id="IPR045851">
    <property type="entry name" value="AMP-bd_C_sf"/>
</dbReference>
<dbReference type="InterPro" id="IPR001242">
    <property type="entry name" value="Condensation_dom"/>
</dbReference>
<comment type="caution">
    <text evidence="4">The sequence shown here is derived from an EMBL/GenBank/DDBJ whole genome shotgun (WGS) entry which is preliminary data.</text>
</comment>
<dbReference type="EMBL" id="JABBPG010000004">
    <property type="protein sequence ID" value="NOU51320.1"/>
    <property type="molecule type" value="Genomic_DNA"/>
</dbReference>
<dbReference type="CDD" id="cd19531">
    <property type="entry name" value="LCL_NRPS-like"/>
    <property type="match status" value="1"/>
</dbReference>
<reference evidence="4 5" key="1">
    <citation type="submission" date="2020-04" db="EMBL/GenBank/DDBJ databases">
        <title>Pseudoalteromonas caenipelagi sp. nov., isolated from a tidal flat.</title>
        <authorList>
            <person name="Park S."/>
            <person name="Yoon J.-H."/>
        </authorList>
    </citation>
    <scope>NUCLEOTIDE SEQUENCE [LARGE SCALE GENOMIC DNA]</scope>
    <source>
        <strain evidence="4 5">JBTF-M23</strain>
    </source>
</reference>
<dbReference type="InterPro" id="IPR042099">
    <property type="entry name" value="ANL_N_sf"/>
</dbReference>
<dbReference type="InterPro" id="IPR000873">
    <property type="entry name" value="AMP-dep_synth/lig_dom"/>
</dbReference>
<organism evidence="4 5">
    <name type="scientific">Pseudoalteromonas caenipelagi</name>
    <dbReference type="NCBI Taxonomy" id="2726988"/>
    <lineage>
        <taxon>Bacteria</taxon>
        <taxon>Pseudomonadati</taxon>
        <taxon>Pseudomonadota</taxon>
        <taxon>Gammaproteobacteria</taxon>
        <taxon>Alteromonadales</taxon>
        <taxon>Pseudoalteromonadaceae</taxon>
        <taxon>Pseudoalteromonas</taxon>
    </lineage>
</organism>
<dbReference type="SUPFAM" id="SSF56801">
    <property type="entry name" value="Acetyl-CoA synthetase-like"/>
    <property type="match status" value="1"/>
</dbReference>
<dbReference type="Proteomes" id="UP000586305">
    <property type="component" value="Unassembled WGS sequence"/>
</dbReference>
<dbReference type="GO" id="GO:0003824">
    <property type="term" value="F:catalytic activity"/>
    <property type="evidence" value="ECO:0007669"/>
    <property type="project" value="InterPro"/>
</dbReference>
<dbReference type="GO" id="GO:0044550">
    <property type="term" value="P:secondary metabolite biosynthetic process"/>
    <property type="evidence" value="ECO:0007669"/>
    <property type="project" value="TreeGrafter"/>
</dbReference>
<accession>A0A849VEU0</accession>
<sequence length="1199" mass="135308">MSVSLEIYEQARNNNIVLYLKGDQLAYVSEEGGFPAQLKEQIREHKDSIISFLKQLREKEQAKADPMLITPVDNKTLLPLSYAQQGLWFVDKLEGGSSQYNIPAAFRLRGALNIDAIHRALDALVERHEVLRSIFVVDNGEPFQRVMPSERVAFPVIDLAEMEAAEQQAEVNKQVVQEMSKTFDLSTDLMLRAKLLRLSADEHIMMFTMHHIVSDGWSQAVLVREFIHFYDCFCKGVASTLAPLEIQYGDYASWQRKFYDEQALDQQFAYWKERLDGAPKRHSLPLDYARLPQQKFAGRTYTWMVDDRLRTKIKSMAKQRGSTLFMVLYSVYSIVIGRWSQTRDVVIGSPIAGRTHPQVAPLIGYFINSIVYRSQWEKDTSFAQLLEQNRVNTLVAYDNQNIPLETLVDKLKVSRELSHSPIFQLMFTLQNNETSELDLPGLQVESLGGDNDIIKYDMEMEAAELDSGIQFLWNYSTYLFNEQTVESMAESFNVILEQIADNPDIAIEQLKLQRSARHVELPKLEAQPIHLQFEQMVQQQPSAVAIESEQGYLTYAQLNGRANQFARYLQAQGFSAIDTLYVDLPHTQSRYVAMLAALKLGASYSYDVLDASSDQWRVTETGSHTSSPKEMVMMYELFEHYDQSNLYDVFVSVFNDALQYGKHSLSHQAVYRQIQSQLATQSINHDAQVLLSPDNCYVSASDWLGALLAGAKLHLVQSNEALALAIASGAITHATMSAAQLASIPWQPDYQVQQLCITQADTNMQLLWQWASAYEVRSILNVGPYSYLSQVKVSSEQVFNLGVMSDYQPLLVLHESKQVAPVGARGRLYLQGDTSDAHIDTGLTARVLADGTFELLASPALEVSSQQLQVEQFIARQQYVEQVAVTDDNVSIRYSRDCEDVNAALATLIHIMKHSLPAYMVPEHLLPVPQLPLLQSGAIDRKMVKQQVAFWQSHIKAFAQLPVNNLSSKPLAARDKVAFVLDEQAQQALVRLADMLSIDLPRALCVALTIAQSIHEESKIVSHALSGVTVAHLVEPVRSVINLNQLDEGLPITELLTQLSAQLELALSCGAVDKSWVTQQYNDYHNSKQDSLYSLEVNFEKPENISRLETQKQDVNVAGVVLQISTIDLHRVKGEWYVDTDLYSSSTISALTSGLNAVLPWLTRQELHTLVEVKQQLKEQVRNRMRSAKRKFKPGGIRK</sequence>
<feature type="domain" description="Condensation" evidence="2">
    <location>
        <begin position="76"/>
        <end position="516"/>
    </location>
</feature>
<gene>
    <name evidence="4" type="ORF">HG263_12355</name>
</gene>
<feature type="domain" description="TubC N-terminal docking" evidence="3">
    <location>
        <begin position="10"/>
        <end position="55"/>
    </location>
</feature>
<dbReference type="Pfam" id="PF00668">
    <property type="entry name" value="Condensation"/>
    <property type="match status" value="1"/>
</dbReference>
<protein>
    <submittedName>
        <fullName evidence="4">AMP-binding protein</fullName>
    </submittedName>
</protein>
<dbReference type="Pfam" id="PF00501">
    <property type="entry name" value="AMP-binding"/>
    <property type="match status" value="1"/>
</dbReference>
<dbReference type="GO" id="GO:0005737">
    <property type="term" value="C:cytoplasm"/>
    <property type="evidence" value="ECO:0007669"/>
    <property type="project" value="TreeGrafter"/>
</dbReference>
<dbReference type="SUPFAM" id="SSF52777">
    <property type="entry name" value="CoA-dependent acyltransferases"/>
    <property type="match status" value="3"/>
</dbReference>
<keyword evidence="5" id="KW-1185">Reference proteome</keyword>
<evidence type="ECO:0000259" key="1">
    <source>
        <dbReference type="Pfam" id="PF00501"/>
    </source>
</evidence>
<dbReference type="Gene3D" id="3.40.50.12780">
    <property type="entry name" value="N-terminal domain of ligase-like"/>
    <property type="match status" value="1"/>
</dbReference>
<proteinExistence type="predicted"/>
<dbReference type="Gene3D" id="1.10.10.1830">
    <property type="entry name" value="Non-ribosomal peptide synthase, adenylation domain"/>
    <property type="match status" value="1"/>
</dbReference>
<dbReference type="Gene3D" id="3.30.559.30">
    <property type="entry name" value="Nonribosomal peptide synthetase, condensation domain"/>
    <property type="match status" value="2"/>
</dbReference>
<dbReference type="RefSeq" id="WP_171626380.1">
    <property type="nucleotide sequence ID" value="NZ_JABBPG010000004.1"/>
</dbReference>
<evidence type="ECO:0000259" key="2">
    <source>
        <dbReference type="Pfam" id="PF00668"/>
    </source>
</evidence>
<dbReference type="Gene3D" id="3.30.300.30">
    <property type="match status" value="1"/>
</dbReference>
<dbReference type="AlphaFoldDB" id="A0A849VEU0"/>
<dbReference type="Pfam" id="PF18563">
    <property type="entry name" value="TubC_N"/>
    <property type="match status" value="1"/>
</dbReference>
<dbReference type="GO" id="GO:0031177">
    <property type="term" value="F:phosphopantetheine binding"/>
    <property type="evidence" value="ECO:0007669"/>
    <property type="project" value="TreeGrafter"/>
</dbReference>
<evidence type="ECO:0000259" key="3">
    <source>
        <dbReference type="Pfam" id="PF18563"/>
    </source>
</evidence>
<dbReference type="Gene3D" id="3.30.559.10">
    <property type="entry name" value="Chloramphenicol acetyltransferase-like domain"/>
    <property type="match status" value="1"/>
</dbReference>
<feature type="domain" description="AMP-dependent synthetase/ligase" evidence="1">
    <location>
        <begin position="533"/>
        <end position="605"/>
    </location>
</feature>
<dbReference type="InterPro" id="IPR023213">
    <property type="entry name" value="CAT-like_dom_sf"/>
</dbReference>
<name>A0A849VEU0_9GAMM</name>
<dbReference type="GO" id="GO:0043041">
    <property type="term" value="P:amino acid activation for nonribosomal peptide biosynthetic process"/>
    <property type="evidence" value="ECO:0007669"/>
    <property type="project" value="TreeGrafter"/>
</dbReference>
<dbReference type="InterPro" id="IPR044894">
    <property type="entry name" value="TubC_N_sf"/>
</dbReference>
<dbReference type="PANTHER" id="PTHR45527">
    <property type="entry name" value="NONRIBOSOMAL PEPTIDE SYNTHETASE"/>
    <property type="match status" value="1"/>
</dbReference>
<evidence type="ECO:0000313" key="5">
    <source>
        <dbReference type="Proteomes" id="UP000586305"/>
    </source>
</evidence>
<evidence type="ECO:0000313" key="4">
    <source>
        <dbReference type="EMBL" id="NOU51320.1"/>
    </source>
</evidence>
<dbReference type="FunFam" id="3.30.559.10:FF:000012">
    <property type="entry name" value="Non-ribosomal peptide synthetase"/>
    <property type="match status" value="1"/>
</dbReference>
<dbReference type="PANTHER" id="PTHR45527:SF1">
    <property type="entry name" value="FATTY ACID SYNTHASE"/>
    <property type="match status" value="1"/>
</dbReference>
<dbReference type="InterPro" id="IPR041464">
    <property type="entry name" value="TubC_N"/>
</dbReference>